<keyword evidence="5" id="KW-1185">Reference proteome</keyword>
<dbReference type="EMBL" id="JBHRXI010000048">
    <property type="protein sequence ID" value="MFC3616219.1"/>
    <property type="molecule type" value="Genomic_DNA"/>
</dbReference>
<gene>
    <name evidence="4" type="ORF">ACFORG_20960</name>
</gene>
<keyword evidence="1 2" id="KW-0732">Signal</keyword>
<reference evidence="5" key="1">
    <citation type="journal article" date="2019" name="Int. J. Syst. Evol. Microbiol.">
        <title>The Global Catalogue of Microorganisms (GCM) 10K type strain sequencing project: providing services to taxonomists for standard genome sequencing and annotation.</title>
        <authorList>
            <consortium name="The Broad Institute Genomics Platform"/>
            <consortium name="The Broad Institute Genome Sequencing Center for Infectious Disease"/>
            <person name="Wu L."/>
            <person name="Ma J."/>
        </authorList>
    </citation>
    <scope>NUCLEOTIDE SEQUENCE [LARGE SCALE GENOMIC DNA]</scope>
    <source>
        <strain evidence="5">KCTC 42911</strain>
    </source>
</reference>
<feature type="signal peptide" evidence="2">
    <location>
        <begin position="1"/>
        <end position="26"/>
    </location>
</feature>
<dbReference type="InterPro" id="IPR027385">
    <property type="entry name" value="Beta-barrel_OMP"/>
</dbReference>
<protein>
    <submittedName>
        <fullName evidence="4">Outer membrane beta-barrel protein</fullName>
    </submittedName>
</protein>
<organism evidence="4 5">
    <name type="scientific">Lutimaribacter marinistellae</name>
    <dbReference type="NCBI Taxonomy" id="1820329"/>
    <lineage>
        <taxon>Bacteria</taxon>
        <taxon>Pseudomonadati</taxon>
        <taxon>Pseudomonadota</taxon>
        <taxon>Alphaproteobacteria</taxon>
        <taxon>Rhodobacterales</taxon>
        <taxon>Roseobacteraceae</taxon>
        <taxon>Lutimaribacter</taxon>
    </lineage>
</organism>
<evidence type="ECO:0000313" key="4">
    <source>
        <dbReference type="EMBL" id="MFC3616219.1"/>
    </source>
</evidence>
<evidence type="ECO:0000256" key="2">
    <source>
        <dbReference type="SAM" id="SignalP"/>
    </source>
</evidence>
<proteinExistence type="predicted"/>
<comment type="caution">
    <text evidence="4">The sequence shown here is derived from an EMBL/GenBank/DDBJ whole genome shotgun (WGS) entry which is preliminary data.</text>
</comment>
<dbReference type="Pfam" id="PF13505">
    <property type="entry name" value="OMP_b-brl"/>
    <property type="match status" value="1"/>
</dbReference>
<dbReference type="Proteomes" id="UP001595629">
    <property type="component" value="Unassembled WGS sequence"/>
</dbReference>
<feature type="domain" description="Outer membrane protein beta-barrel" evidence="3">
    <location>
        <begin position="14"/>
        <end position="217"/>
    </location>
</feature>
<evidence type="ECO:0000256" key="1">
    <source>
        <dbReference type="ARBA" id="ARBA00022729"/>
    </source>
</evidence>
<accession>A0ABV7TN85</accession>
<evidence type="ECO:0000313" key="5">
    <source>
        <dbReference type="Proteomes" id="UP001595629"/>
    </source>
</evidence>
<dbReference type="RefSeq" id="WP_386737524.1">
    <property type="nucleotide sequence ID" value="NZ_JBHRXI010000048.1"/>
</dbReference>
<name>A0ABV7TN85_9RHOB</name>
<feature type="chain" id="PRO_5045691428" evidence="2">
    <location>
        <begin position="27"/>
        <end position="245"/>
    </location>
</feature>
<evidence type="ECO:0000259" key="3">
    <source>
        <dbReference type="Pfam" id="PF13505"/>
    </source>
</evidence>
<sequence length="245" mass="26136">MTHHRRGLSGAVFAACIAAGATPSTAQEGWDFNGYIYLWGAGIGGETVTGQDIEVSFGDIVDNLDFGLMGSLEANNGPWSIFGDALYLSVSKNQGAAVGPGIPANADVDVSGLVLTMGVGYDLLAEYTHRLNGFGGFRVLDMDTTANVAVAGGSQRLTDTINNWDAVVGLRGQVALNERWDLLYYADLGTGDSDLTWQAALAAEYKFTNWSLGVGYRHLSWEIDKSRTLSDLAFSGPYVGAKWSF</sequence>